<keyword evidence="1 7" id="KW-1003">Cell membrane</keyword>
<gene>
    <name evidence="7" type="primary">ftsB</name>
    <name evidence="8" type="ORF">SAMN02745130_03350</name>
</gene>
<dbReference type="OrthoDB" id="7061211at2"/>
<evidence type="ECO:0000256" key="6">
    <source>
        <dbReference type="ARBA" id="ARBA00023306"/>
    </source>
</evidence>
<keyword evidence="7" id="KW-0997">Cell inner membrane</keyword>
<protein>
    <recommendedName>
        <fullName evidence="7">Cell division protein FtsB</fullName>
    </recommendedName>
</protein>
<dbReference type="STRING" id="92487.SAMN02745130_03350"/>
<dbReference type="AlphaFoldDB" id="A0A1T4XRT1"/>
<evidence type="ECO:0000313" key="9">
    <source>
        <dbReference type="Proteomes" id="UP000190460"/>
    </source>
</evidence>
<organism evidence="8 9">
    <name type="scientific">Thiothrix eikelboomii</name>
    <dbReference type="NCBI Taxonomy" id="92487"/>
    <lineage>
        <taxon>Bacteria</taxon>
        <taxon>Pseudomonadati</taxon>
        <taxon>Pseudomonadota</taxon>
        <taxon>Gammaproteobacteria</taxon>
        <taxon>Thiotrichales</taxon>
        <taxon>Thiotrichaceae</taxon>
        <taxon>Thiothrix</taxon>
    </lineage>
</organism>
<dbReference type="RefSeq" id="WP_078923796.1">
    <property type="nucleotide sequence ID" value="NZ_FUYB01000022.1"/>
</dbReference>
<dbReference type="Pfam" id="PF04977">
    <property type="entry name" value="DivIC"/>
    <property type="match status" value="1"/>
</dbReference>
<evidence type="ECO:0000256" key="4">
    <source>
        <dbReference type="ARBA" id="ARBA00022989"/>
    </source>
</evidence>
<keyword evidence="3 7" id="KW-0812">Transmembrane</keyword>
<comment type="subcellular location">
    <subcellularLocation>
        <location evidence="7">Cell inner membrane</location>
        <topology evidence="7">Single-pass type II membrane protein</topology>
    </subcellularLocation>
    <text evidence="7">Localizes to the division septum.</text>
</comment>
<dbReference type="EMBL" id="FUYB01000022">
    <property type="protein sequence ID" value="SKA92286.1"/>
    <property type="molecule type" value="Genomic_DNA"/>
</dbReference>
<proteinExistence type="inferred from homology"/>
<dbReference type="PANTHER" id="PTHR37485:SF1">
    <property type="entry name" value="CELL DIVISION PROTEIN FTSB"/>
    <property type="match status" value="1"/>
</dbReference>
<keyword evidence="6 7" id="KW-0131">Cell cycle</keyword>
<sequence>MKLTLTQILLLVLSVLALALFVRLWLGTGSYPEIWDLAGQIAEQKQLNEAQAKRNEQLQADVLDISRDDAVIEDRARSELGMIKRGETFYQVILNSDTKTELVQPTTPATGVPSYVE</sequence>
<keyword evidence="2 7" id="KW-0132">Cell division</keyword>
<dbReference type="PANTHER" id="PTHR37485">
    <property type="entry name" value="CELL DIVISION PROTEIN FTSB"/>
    <property type="match status" value="1"/>
</dbReference>
<dbReference type="GO" id="GO:0043093">
    <property type="term" value="P:FtsZ-dependent cytokinesis"/>
    <property type="evidence" value="ECO:0007669"/>
    <property type="project" value="UniProtKB-UniRule"/>
</dbReference>
<comment type="function">
    <text evidence="7">Essential cell division protein. May link together the upstream cell division proteins, which are predominantly cytoplasmic, with the downstream cell division proteins, which are predominantly periplasmic.</text>
</comment>
<evidence type="ECO:0000256" key="3">
    <source>
        <dbReference type="ARBA" id="ARBA00022692"/>
    </source>
</evidence>
<evidence type="ECO:0000256" key="2">
    <source>
        <dbReference type="ARBA" id="ARBA00022618"/>
    </source>
</evidence>
<accession>A0A1T4XRT1</accession>
<evidence type="ECO:0000256" key="5">
    <source>
        <dbReference type="ARBA" id="ARBA00023136"/>
    </source>
</evidence>
<dbReference type="HAMAP" id="MF_00599">
    <property type="entry name" value="FtsB"/>
    <property type="match status" value="1"/>
</dbReference>
<evidence type="ECO:0000256" key="1">
    <source>
        <dbReference type="ARBA" id="ARBA00022475"/>
    </source>
</evidence>
<dbReference type="Proteomes" id="UP000190460">
    <property type="component" value="Unassembled WGS sequence"/>
</dbReference>
<keyword evidence="9" id="KW-1185">Reference proteome</keyword>
<reference evidence="8 9" key="1">
    <citation type="submission" date="2017-02" db="EMBL/GenBank/DDBJ databases">
        <authorList>
            <person name="Peterson S.W."/>
        </authorList>
    </citation>
    <scope>NUCLEOTIDE SEQUENCE [LARGE SCALE GENOMIC DNA]</scope>
    <source>
        <strain evidence="8 9">ATCC 49788</strain>
    </source>
</reference>
<keyword evidence="5 7" id="KW-0472">Membrane</keyword>
<dbReference type="InterPro" id="IPR007060">
    <property type="entry name" value="FtsL/DivIC"/>
</dbReference>
<evidence type="ECO:0000313" key="8">
    <source>
        <dbReference type="EMBL" id="SKA92286.1"/>
    </source>
</evidence>
<keyword evidence="4 7" id="KW-1133">Transmembrane helix</keyword>
<name>A0A1T4XRT1_9GAMM</name>
<feature type="topological domain" description="Cytoplasmic" evidence="7">
    <location>
        <begin position="1"/>
        <end position="8"/>
    </location>
</feature>
<dbReference type="GO" id="GO:0032153">
    <property type="term" value="C:cell division site"/>
    <property type="evidence" value="ECO:0007669"/>
    <property type="project" value="UniProtKB-UniRule"/>
</dbReference>
<comment type="subunit">
    <text evidence="7">Part of a complex composed of FtsB, FtsL and FtsQ.</text>
</comment>
<dbReference type="InterPro" id="IPR023081">
    <property type="entry name" value="Cell_div_FtsB"/>
</dbReference>
<feature type="topological domain" description="Periplasmic" evidence="7">
    <location>
        <begin position="27"/>
        <end position="117"/>
    </location>
</feature>
<dbReference type="GO" id="GO:0005886">
    <property type="term" value="C:plasma membrane"/>
    <property type="evidence" value="ECO:0007669"/>
    <property type="project" value="UniProtKB-SubCell"/>
</dbReference>
<dbReference type="GO" id="GO:0030428">
    <property type="term" value="C:cell septum"/>
    <property type="evidence" value="ECO:0007669"/>
    <property type="project" value="TreeGrafter"/>
</dbReference>
<evidence type="ECO:0000256" key="7">
    <source>
        <dbReference type="HAMAP-Rule" id="MF_00599"/>
    </source>
</evidence>
<comment type="similarity">
    <text evidence="7">Belongs to the FtsB family.</text>
</comment>